<feature type="transmembrane region" description="Helical" evidence="2">
    <location>
        <begin position="434"/>
        <end position="456"/>
    </location>
</feature>
<sequence>MFLLIPLLLVVTTTVATIPPIDGVERSGFFNFMRQEFEKRRLFVNIVDTLSSSTSSVERGTVSATVSIDLLPSEDDPDYYEFISRKIAEILKCDQDADEEADDQMKPITRFLSIDEEMAKLLKDDTEDIEKMLRRIAKLAGVKEEEMLSINLNHCTRFYGPARLRIQVSEDASSQIQSGWIVERYPLGNFTLENEPNYRYPVYVANHSYIDGWSELIVDVHETIDDHGRRVWKRTGWPTFAQLTVERRVNVAKDDNFSFVRETSTGLLIATLAPSLSLSYSLDDKLIREEVQLDGNHFHVTCDRKLGAQYRAHEDRIMRVSLGDNEFSCSRNRATPTGIPELLQLDYMQTQGSIPVPDRAGKPLPTDPTGDEDLSDAGYDEEKREYREQQSKEKWEESSTKYEGQPRKPILRPVEIKQSSSWFSRVSDLSWLEFILLLLTLLSFLITIIMFTAICAREYIKKSRDPVVRAWIEDRHGKDRRRKDGRYSYFSNRELAEASKQSIEAINKKCEEMEKEERKQSTVSSSRPRSLRKTSNSVSFAPRKPSANREELFKLINDAELGIKIDAMIAAGPDGEEEELAAAAAA</sequence>
<reference evidence="4" key="1">
    <citation type="submission" date="2023-10" db="EMBL/GenBank/DDBJ databases">
        <title>Genome assembly of Pristionchus species.</title>
        <authorList>
            <person name="Yoshida K."/>
            <person name="Sommer R.J."/>
        </authorList>
    </citation>
    <scope>NUCLEOTIDE SEQUENCE</scope>
    <source>
        <strain evidence="4">RS5133</strain>
    </source>
</reference>
<keyword evidence="2" id="KW-0472">Membrane</keyword>
<dbReference type="Proteomes" id="UP001432322">
    <property type="component" value="Unassembled WGS sequence"/>
</dbReference>
<keyword evidence="5" id="KW-1185">Reference proteome</keyword>
<feature type="compositionally biased region" description="Acidic residues" evidence="1">
    <location>
        <begin position="369"/>
        <end position="379"/>
    </location>
</feature>
<keyword evidence="2" id="KW-0812">Transmembrane</keyword>
<name>A0AAV5WGA2_9BILA</name>
<feature type="chain" id="PRO_5043338547" evidence="3">
    <location>
        <begin position="17"/>
        <end position="586"/>
    </location>
</feature>
<dbReference type="AlphaFoldDB" id="A0AAV5WGA2"/>
<evidence type="ECO:0000256" key="1">
    <source>
        <dbReference type="SAM" id="MobiDB-lite"/>
    </source>
</evidence>
<feature type="compositionally biased region" description="Polar residues" evidence="1">
    <location>
        <begin position="521"/>
        <end position="539"/>
    </location>
</feature>
<proteinExistence type="predicted"/>
<gene>
    <name evidence="4" type="ORF">PFISCL1PPCAC_20680</name>
</gene>
<feature type="compositionally biased region" description="Basic and acidic residues" evidence="1">
    <location>
        <begin position="380"/>
        <end position="406"/>
    </location>
</feature>
<accession>A0AAV5WGA2</accession>
<keyword evidence="2" id="KW-1133">Transmembrane helix</keyword>
<protein>
    <submittedName>
        <fullName evidence="4">Uncharacterized protein</fullName>
    </submittedName>
</protein>
<feature type="region of interest" description="Disordered" evidence="1">
    <location>
        <begin position="354"/>
        <end position="406"/>
    </location>
</feature>
<dbReference type="EMBL" id="BTSY01000005">
    <property type="protein sequence ID" value="GMT29383.1"/>
    <property type="molecule type" value="Genomic_DNA"/>
</dbReference>
<evidence type="ECO:0000256" key="2">
    <source>
        <dbReference type="SAM" id="Phobius"/>
    </source>
</evidence>
<feature type="signal peptide" evidence="3">
    <location>
        <begin position="1"/>
        <end position="16"/>
    </location>
</feature>
<keyword evidence="3" id="KW-0732">Signal</keyword>
<evidence type="ECO:0000256" key="3">
    <source>
        <dbReference type="SAM" id="SignalP"/>
    </source>
</evidence>
<evidence type="ECO:0000313" key="4">
    <source>
        <dbReference type="EMBL" id="GMT29383.1"/>
    </source>
</evidence>
<feature type="region of interest" description="Disordered" evidence="1">
    <location>
        <begin position="512"/>
        <end position="546"/>
    </location>
</feature>
<organism evidence="4 5">
    <name type="scientific">Pristionchus fissidentatus</name>
    <dbReference type="NCBI Taxonomy" id="1538716"/>
    <lineage>
        <taxon>Eukaryota</taxon>
        <taxon>Metazoa</taxon>
        <taxon>Ecdysozoa</taxon>
        <taxon>Nematoda</taxon>
        <taxon>Chromadorea</taxon>
        <taxon>Rhabditida</taxon>
        <taxon>Rhabditina</taxon>
        <taxon>Diplogasteromorpha</taxon>
        <taxon>Diplogasteroidea</taxon>
        <taxon>Neodiplogasteridae</taxon>
        <taxon>Pristionchus</taxon>
    </lineage>
</organism>
<feature type="non-terminal residue" evidence="4">
    <location>
        <position position="586"/>
    </location>
</feature>
<comment type="caution">
    <text evidence="4">The sequence shown here is derived from an EMBL/GenBank/DDBJ whole genome shotgun (WGS) entry which is preliminary data.</text>
</comment>
<evidence type="ECO:0000313" key="5">
    <source>
        <dbReference type="Proteomes" id="UP001432322"/>
    </source>
</evidence>